<proteinExistence type="predicted"/>
<dbReference type="GO" id="GO:0003676">
    <property type="term" value="F:nucleic acid binding"/>
    <property type="evidence" value="ECO:0007669"/>
    <property type="project" value="InterPro"/>
</dbReference>
<name>A0A6A3A1S6_HIBSY</name>
<dbReference type="InterPro" id="IPR001878">
    <property type="entry name" value="Znf_CCHC"/>
</dbReference>
<evidence type="ECO:0000256" key="2">
    <source>
        <dbReference type="SAM" id="MobiDB-lite"/>
    </source>
</evidence>
<dbReference type="GO" id="GO:0008270">
    <property type="term" value="F:zinc ion binding"/>
    <property type="evidence" value="ECO:0007669"/>
    <property type="project" value="UniProtKB-KW"/>
</dbReference>
<feature type="domain" description="CCHC-type" evidence="3">
    <location>
        <begin position="202"/>
        <end position="216"/>
    </location>
</feature>
<dbReference type="PANTHER" id="PTHR31286:SF99">
    <property type="entry name" value="DUF4283 DOMAIN-CONTAINING PROTEIN"/>
    <property type="match status" value="1"/>
</dbReference>
<dbReference type="EMBL" id="VEPZ02001055">
    <property type="protein sequence ID" value="KAE8697145.1"/>
    <property type="molecule type" value="Genomic_DNA"/>
</dbReference>
<feature type="region of interest" description="Disordered" evidence="2">
    <location>
        <begin position="215"/>
        <end position="298"/>
    </location>
</feature>
<evidence type="ECO:0000313" key="5">
    <source>
        <dbReference type="Proteomes" id="UP000436088"/>
    </source>
</evidence>
<keyword evidence="5" id="KW-1185">Reference proteome</keyword>
<feature type="compositionally biased region" description="Basic and acidic residues" evidence="2">
    <location>
        <begin position="219"/>
        <end position="265"/>
    </location>
</feature>
<dbReference type="PANTHER" id="PTHR31286">
    <property type="entry name" value="GLYCINE-RICH CELL WALL STRUCTURAL PROTEIN 1.8-LIKE"/>
    <property type="match status" value="1"/>
</dbReference>
<dbReference type="Proteomes" id="UP000436088">
    <property type="component" value="Unassembled WGS sequence"/>
</dbReference>
<keyword evidence="1" id="KW-0863">Zinc-finger</keyword>
<evidence type="ECO:0000313" key="4">
    <source>
        <dbReference type="EMBL" id="KAE8697145.1"/>
    </source>
</evidence>
<dbReference type="AlphaFoldDB" id="A0A6A3A1S6"/>
<keyword evidence="1" id="KW-0479">Metal-binding</keyword>
<comment type="caution">
    <text evidence="4">The sequence shown here is derived from an EMBL/GenBank/DDBJ whole genome shotgun (WGS) entry which is preliminary data.</text>
</comment>
<feature type="region of interest" description="Disordered" evidence="2">
    <location>
        <begin position="1"/>
        <end position="86"/>
    </location>
</feature>
<feature type="compositionally biased region" description="Polar residues" evidence="2">
    <location>
        <begin position="348"/>
        <end position="362"/>
    </location>
</feature>
<feature type="compositionally biased region" description="Basic residues" evidence="2">
    <location>
        <begin position="273"/>
        <end position="283"/>
    </location>
</feature>
<reference evidence="4" key="1">
    <citation type="submission" date="2019-09" db="EMBL/GenBank/DDBJ databases">
        <title>Draft genome information of white flower Hibiscus syriacus.</title>
        <authorList>
            <person name="Kim Y.-M."/>
        </authorList>
    </citation>
    <scope>NUCLEOTIDE SEQUENCE [LARGE SCALE GENOMIC DNA]</scope>
    <source>
        <strain evidence="4">YM2019G1</strain>
    </source>
</reference>
<accession>A0A6A3A1S6</accession>
<dbReference type="PROSITE" id="PS50158">
    <property type="entry name" value="ZF_CCHC"/>
    <property type="match status" value="1"/>
</dbReference>
<protein>
    <recommendedName>
        <fullName evidence="3">CCHC-type domain-containing protein</fullName>
    </recommendedName>
</protein>
<evidence type="ECO:0000259" key="3">
    <source>
        <dbReference type="PROSITE" id="PS50158"/>
    </source>
</evidence>
<dbReference type="InterPro" id="IPR040256">
    <property type="entry name" value="At4g02000-like"/>
</dbReference>
<gene>
    <name evidence="4" type="ORF">F3Y22_tig00110633pilonHSYRG00237</name>
</gene>
<feature type="region of interest" description="Disordered" evidence="2">
    <location>
        <begin position="335"/>
        <end position="362"/>
    </location>
</feature>
<feature type="region of interest" description="Disordered" evidence="2">
    <location>
        <begin position="375"/>
        <end position="403"/>
    </location>
</feature>
<keyword evidence="1" id="KW-0862">Zinc</keyword>
<feature type="compositionally biased region" description="Polar residues" evidence="2">
    <location>
        <begin position="1"/>
        <end position="12"/>
    </location>
</feature>
<organism evidence="4 5">
    <name type="scientific">Hibiscus syriacus</name>
    <name type="common">Rose of Sharon</name>
    <dbReference type="NCBI Taxonomy" id="106335"/>
    <lineage>
        <taxon>Eukaryota</taxon>
        <taxon>Viridiplantae</taxon>
        <taxon>Streptophyta</taxon>
        <taxon>Embryophyta</taxon>
        <taxon>Tracheophyta</taxon>
        <taxon>Spermatophyta</taxon>
        <taxon>Magnoliopsida</taxon>
        <taxon>eudicotyledons</taxon>
        <taxon>Gunneridae</taxon>
        <taxon>Pentapetalae</taxon>
        <taxon>rosids</taxon>
        <taxon>malvids</taxon>
        <taxon>Malvales</taxon>
        <taxon>Malvaceae</taxon>
        <taxon>Malvoideae</taxon>
        <taxon>Hibiscus</taxon>
    </lineage>
</organism>
<evidence type="ECO:0000256" key="1">
    <source>
        <dbReference type="PROSITE-ProRule" id="PRU00047"/>
    </source>
</evidence>
<feature type="compositionally biased region" description="Acidic residues" evidence="2">
    <location>
        <begin position="67"/>
        <end position="84"/>
    </location>
</feature>
<sequence length="421" mass="48160">MQANSPPVTMVTQMAEEKEEIGKGSKRSRSSNGKELTDTLPTTRSWRDTVVESSLFAGTFQQSSRMDEEEEDSDEEEEDADDDIPSIKILTDQKEKIRQPRRKTLIIKILGKSIAYKLLVTRLEAIWKLEGLPIEYFDETILVEIGKLIGTPLKVDIHTAWTTRGKFARICVEIDLNKPLLSKVRIGKKIFNVEYEGLHAICFQCGMVGHRASGCPIRSPEDTQTREEREDPPRQEEQQNQEEVKEPENIPAKKELSKDLNKERFGPWMLVQRKQRGTRRNSKNKGTSQQDNRHGNRFAALNNANPEEINTEIEITDHEQEKNRDTPYTSKIISRASKNEGGKPPNQPAKTVQSERNVENTGNEAVRWGKSPVKDVMTIDPENGTFRQEVDIQRSHTNPNQRDTNMDIQSLEIQVENMITQ</sequence>